<dbReference type="EMBL" id="QNVS01000136">
    <property type="protein sequence ID" value="REC47343.1"/>
    <property type="molecule type" value="Genomic_DNA"/>
</dbReference>
<accession>A0A3D9B153</accession>
<protein>
    <submittedName>
        <fullName evidence="1">Uncharacterized protein</fullName>
    </submittedName>
</protein>
<reference evidence="1 2" key="1">
    <citation type="journal article" date="2006" name="Int. J. Syst. Evol. Microbiol.">
        <title>Chryseobacterium piscium sp. nov., isolated from fish of the South Atlantic Ocean off South Africa.</title>
        <authorList>
            <person name="de Beer H."/>
            <person name="Hugo C.J."/>
            <person name="Jooste P.J."/>
            <person name="Vancanneyt M."/>
            <person name="Coenye T."/>
            <person name="Vandamme P."/>
        </authorList>
    </citation>
    <scope>NUCLEOTIDE SEQUENCE [LARGE SCALE GENOMIC DNA]</scope>
    <source>
        <strain evidence="1 2">CCUG 51923</strain>
    </source>
</reference>
<keyword evidence="2" id="KW-1185">Reference proteome</keyword>
<sequence>MNTKDKLDLKSLFKTQNKSIMKKEQVTRSFRIADPVLKQKADELIALIDRDLAEFTDRGYNPTKKTELTTARNRVDSFPSDEQLEAIKINLTEQKDAARKALEKSMRSIFNAAENVFGQHSAKYKEFGNALISQQSDAELVRIAKIMSLTAEKYLTELSDEGLTADKINTLTTQRDTLDIAIDSQAQGISDRDVATEGRVEALNKLYQLLTKYAGIGQDIFYETNEAKYNDYIIHDTPSGLPEVPPTGPV</sequence>
<comment type="caution">
    <text evidence="1">The sequence shown here is derived from an EMBL/GenBank/DDBJ whole genome shotgun (WGS) entry which is preliminary data.</text>
</comment>
<proteinExistence type="predicted"/>
<dbReference type="Proteomes" id="UP000256512">
    <property type="component" value="Unassembled WGS sequence"/>
</dbReference>
<dbReference type="RefSeq" id="WP_115951861.1">
    <property type="nucleotide sequence ID" value="NZ_QNVS01000136.1"/>
</dbReference>
<dbReference type="AlphaFoldDB" id="A0A3D9B153"/>
<evidence type="ECO:0000313" key="2">
    <source>
        <dbReference type="Proteomes" id="UP000256512"/>
    </source>
</evidence>
<organism evidence="1 2">
    <name type="scientific">Chryseobacterium piscium</name>
    <dbReference type="NCBI Taxonomy" id="333702"/>
    <lineage>
        <taxon>Bacteria</taxon>
        <taxon>Pseudomonadati</taxon>
        <taxon>Bacteroidota</taxon>
        <taxon>Flavobacteriia</taxon>
        <taxon>Flavobacteriales</taxon>
        <taxon>Weeksellaceae</taxon>
        <taxon>Chryseobacterium group</taxon>
        <taxon>Chryseobacterium</taxon>
    </lineage>
</organism>
<name>A0A3D9B153_9FLAO</name>
<gene>
    <name evidence="1" type="ORF">DRF62_20080</name>
</gene>
<evidence type="ECO:0000313" key="1">
    <source>
        <dbReference type="EMBL" id="REC47343.1"/>
    </source>
</evidence>